<feature type="binding site" evidence="7">
    <location>
        <position position="417"/>
    </location>
    <ligand>
        <name>meso-2,6-diaminopimelate</name>
        <dbReference type="ChEBI" id="CHEBI:57791"/>
    </ligand>
</feature>
<dbReference type="HAMAP" id="MF_00208">
    <property type="entry name" value="MurE"/>
    <property type="match status" value="1"/>
</dbReference>
<dbReference type="InterPro" id="IPR004101">
    <property type="entry name" value="Mur_ligase_C"/>
</dbReference>
<feature type="binding site" evidence="7">
    <location>
        <begin position="183"/>
        <end position="184"/>
    </location>
    <ligand>
        <name>UDP-N-acetyl-alpha-D-muramoyl-L-alanyl-D-glutamate</name>
        <dbReference type="ChEBI" id="CHEBI:83900"/>
    </ligand>
</feature>
<dbReference type="GO" id="GO:0000287">
    <property type="term" value="F:magnesium ion binding"/>
    <property type="evidence" value="ECO:0007669"/>
    <property type="project" value="UniProtKB-UniRule"/>
</dbReference>
<dbReference type="GO" id="GO:0005737">
    <property type="term" value="C:cytoplasm"/>
    <property type="evidence" value="ECO:0007669"/>
    <property type="project" value="UniProtKB-SubCell"/>
</dbReference>
<dbReference type="Pfam" id="PF01225">
    <property type="entry name" value="Mur_ligase"/>
    <property type="match status" value="1"/>
</dbReference>
<evidence type="ECO:0000256" key="6">
    <source>
        <dbReference type="ARBA" id="ARBA00023316"/>
    </source>
</evidence>
<dbReference type="SUPFAM" id="SSF63418">
    <property type="entry name" value="MurE/MurF N-terminal domain"/>
    <property type="match status" value="1"/>
</dbReference>
<evidence type="ECO:0000256" key="2">
    <source>
        <dbReference type="ARBA" id="ARBA00022618"/>
    </source>
</evidence>
<feature type="binding site" evidence="7">
    <location>
        <position position="494"/>
    </location>
    <ligand>
        <name>meso-2,6-diaminopimelate</name>
        <dbReference type="ChEBI" id="CHEBI:57791"/>
    </ligand>
</feature>
<keyword evidence="6 7" id="KW-0961">Cell wall biogenesis/degradation</keyword>
<dbReference type="SUPFAM" id="SSF53623">
    <property type="entry name" value="MurD-like peptide ligases, catalytic domain"/>
    <property type="match status" value="1"/>
</dbReference>
<dbReference type="Gene3D" id="3.40.1190.10">
    <property type="entry name" value="Mur-like, catalytic domain"/>
    <property type="match status" value="1"/>
</dbReference>
<comment type="pathway">
    <text evidence="7 8">Cell wall biogenesis; peptidoglycan biosynthesis.</text>
</comment>
<dbReference type="GO" id="GO:0009252">
    <property type="term" value="P:peptidoglycan biosynthetic process"/>
    <property type="evidence" value="ECO:0007669"/>
    <property type="project" value="UniProtKB-UniRule"/>
</dbReference>
<feature type="domain" description="Mur ligase central" evidence="11">
    <location>
        <begin position="116"/>
        <end position="339"/>
    </location>
</feature>
<keyword evidence="7 12" id="KW-0436">Ligase</keyword>
<feature type="binding site" evidence="7">
    <location>
        <position position="210"/>
    </location>
    <ligand>
        <name>UDP-N-acetyl-alpha-D-muramoyl-L-alanyl-D-glutamate</name>
        <dbReference type="ChEBI" id="CHEBI:83900"/>
    </ligand>
</feature>
<keyword evidence="7" id="KW-0460">Magnesium</keyword>
<keyword evidence="2 7" id="KW-0132">Cell division</keyword>
<comment type="function">
    <text evidence="7">Catalyzes the addition of meso-diaminopimelic acid to the nucleotide precursor UDP-N-acetylmuramoyl-L-alanyl-D-glutamate (UMAG) in the biosynthesis of bacterial cell-wall peptidoglycan.</text>
</comment>
<feature type="modified residue" description="N6-carboxylysine" evidence="7">
    <location>
        <position position="250"/>
    </location>
</feature>
<dbReference type="GO" id="GO:0005524">
    <property type="term" value="F:ATP binding"/>
    <property type="evidence" value="ECO:0007669"/>
    <property type="project" value="UniProtKB-UniRule"/>
</dbReference>
<dbReference type="InterPro" id="IPR036565">
    <property type="entry name" value="Mur-like_cat_sf"/>
</dbReference>
<comment type="caution">
    <text evidence="12">The sequence shown here is derived from an EMBL/GenBank/DDBJ whole genome shotgun (WGS) entry which is preliminary data.</text>
</comment>
<dbReference type="NCBIfam" id="NF001126">
    <property type="entry name" value="PRK00139.1-4"/>
    <property type="match status" value="1"/>
</dbReference>
<dbReference type="InterPro" id="IPR000713">
    <property type="entry name" value="Mur_ligase_N"/>
</dbReference>
<dbReference type="GO" id="GO:0008360">
    <property type="term" value="P:regulation of cell shape"/>
    <property type="evidence" value="ECO:0007669"/>
    <property type="project" value="UniProtKB-KW"/>
</dbReference>
<reference evidence="12 13" key="1">
    <citation type="submission" date="2019-02" db="EMBL/GenBank/DDBJ databases">
        <title>Prokaryotic population dynamics and viral predation in marine succession experiment using metagenomics: the confinement effect.</title>
        <authorList>
            <person name="Haro-Moreno J.M."/>
            <person name="Rodriguez-Valera F."/>
            <person name="Lopez-Perez M."/>
        </authorList>
    </citation>
    <scope>NUCLEOTIDE SEQUENCE [LARGE SCALE GENOMIC DNA]</scope>
    <source>
        <strain evidence="12">MED-G170</strain>
    </source>
</reference>
<keyword evidence="3 7" id="KW-0133">Cell shape</keyword>
<keyword evidence="4 7" id="KW-0573">Peptidoglycan synthesis</keyword>
<gene>
    <name evidence="7" type="primary">murE</name>
    <name evidence="12" type="ORF">EVB03_01265</name>
</gene>
<keyword evidence="7" id="KW-0963">Cytoplasm</keyword>
<dbReference type="GO" id="GO:0008765">
    <property type="term" value="F:UDP-N-acetylmuramoylalanyl-D-glutamate-2,6-diaminopimelate ligase activity"/>
    <property type="evidence" value="ECO:0007669"/>
    <property type="project" value="UniProtKB-UniRule"/>
</dbReference>
<dbReference type="InterPro" id="IPR036615">
    <property type="entry name" value="Mur_ligase_C_dom_sf"/>
</dbReference>
<dbReference type="UniPathway" id="UPA00219"/>
<feature type="binding site" evidence="7">
    <location>
        <position position="490"/>
    </location>
    <ligand>
        <name>meso-2,6-diaminopimelate</name>
        <dbReference type="ChEBI" id="CHEBI:57791"/>
    </ligand>
</feature>
<comment type="subcellular location">
    <subcellularLocation>
        <location evidence="7 8">Cytoplasm</location>
    </subcellularLocation>
</comment>
<dbReference type="EMBL" id="SHBP01000001">
    <property type="protein sequence ID" value="RZO23115.1"/>
    <property type="molecule type" value="Genomic_DNA"/>
</dbReference>
<dbReference type="Proteomes" id="UP000315889">
    <property type="component" value="Unassembled WGS sequence"/>
</dbReference>
<feature type="binding site" evidence="7">
    <location>
        <begin position="441"/>
        <end position="444"/>
    </location>
    <ligand>
        <name>meso-2,6-diaminopimelate</name>
        <dbReference type="ChEBI" id="CHEBI:57791"/>
    </ligand>
</feature>
<dbReference type="InterPro" id="IPR035911">
    <property type="entry name" value="MurE/MurF_N"/>
</dbReference>
<dbReference type="SUPFAM" id="SSF53244">
    <property type="entry name" value="MurD-like peptide ligases, peptide-binding domain"/>
    <property type="match status" value="1"/>
</dbReference>
<feature type="domain" description="Mur ligase N-terminal catalytic" evidence="9">
    <location>
        <begin position="20"/>
        <end position="104"/>
    </location>
</feature>
<dbReference type="AlphaFoldDB" id="A0A520MPK2"/>
<evidence type="ECO:0000256" key="5">
    <source>
        <dbReference type="ARBA" id="ARBA00023306"/>
    </source>
</evidence>
<feature type="domain" description="Mur ligase C-terminal" evidence="10">
    <location>
        <begin position="368"/>
        <end position="492"/>
    </location>
</feature>
<dbReference type="Pfam" id="PF02875">
    <property type="entry name" value="Mur_ligase_C"/>
    <property type="match status" value="1"/>
</dbReference>
<evidence type="ECO:0000259" key="9">
    <source>
        <dbReference type="Pfam" id="PF01225"/>
    </source>
</evidence>
<feature type="binding site" evidence="7">
    <location>
        <position position="27"/>
    </location>
    <ligand>
        <name>UDP-N-acetyl-alpha-D-muramoyl-L-alanyl-D-glutamate</name>
        <dbReference type="ChEBI" id="CHEBI:83900"/>
    </ligand>
</feature>
<evidence type="ECO:0000259" key="10">
    <source>
        <dbReference type="Pfam" id="PF02875"/>
    </source>
</evidence>
<dbReference type="GO" id="GO:0071555">
    <property type="term" value="P:cell wall organization"/>
    <property type="evidence" value="ECO:0007669"/>
    <property type="project" value="UniProtKB-KW"/>
</dbReference>
<dbReference type="InterPro" id="IPR013221">
    <property type="entry name" value="Mur_ligase_cen"/>
</dbReference>
<dbReference type="Gene3D" id="3.90.190.20">
    <property type="entry name" value="Mur ligase, C-terminal domain"/>
    <property type="match status" value="1"/>
</dbReference>
<feature type="binding site" evidence="7">
    <location>
        <begin position="118"/>
        <end position="124"/>
    </location>
    <ligand>
        <name>ATP</name>
        <dbReference type="ChEBI" id="CHEBI:30616"/>
    </ligand>
</feature>
<dbReference type="PANTHER" id="PTHR23135:SF4">
    <property type="entry name" value="UDP-N-ACETYLMURAMOYL-L-ALANYL-D-GLUTAMATE--2,6-DIAMINOPIMELATE LIGASE MURE HOMOLOG, CHLOROPLASTIC"/>
    <property type="match status" value="1"/>
</dbReference>
<evidence type="ECO:0000256" key="3">
    <source>
        <dbReference type="ARBA" id="ARBA00022960"/>
    </source>
</evidence>
<evidence type="ECO:0000259" key="11">
    <source>
        <dbReference type="Pfam" id="PF08245"/>
    </source>
</evidence>
<dbReference type="EC" id="6.3.2.13" evidence="7"/>
<evidence type="ECO:0000256" key="8">
    <source>
        <dbReference type="RuleBase" id="RU004135"/>
    </source>
</evidence>
<comment type="PTM">
    <text evidence="7">Carboxylation is probably crucial for Mg(2+) binding and, consequently, for the gamma-phosphate positioning of ATP.</text>
</comment>
<protein>
    <recommendedName>
        <fullName evidence="7">UDP-N-acetylmuramoyl-L-alanyl-D-glutamate--2,6-diaminopimelate ligase</fullName>
        <ecNumber evidence="7">6.3.2.13</ecNumber>
    </recommendedName>
    <alternativeName>
        <fullName evidence="7">Meso-A2pm-adding enzyme</fullName>
    </alternativeName>
    <alternativeName>
        <fullName evidence="7">Meso-diaminopimelate-adding enzyme</fullName>
    </alternativeName>
    <alternativeName>
        <fullName evidence="7">UDP-MurNAc-L-Ala-D-Glu:meso-diaminopimelate ligase</fullName>
    </alternativeName>
    <alternativeName>
        <fullName evidence="7">UDP-MurNAc-tripeptide synthetase</fullName>
    </alternativeName>
    <alternativeName>
        <fullName evidence="7">UDP-N-acetylmuramyl-tripeptide synthetase</fullName>
    </alternativeName>
</protein>
<name>A0A520MPK2_9GAMM</name>
<organism evidence="12 13">
    <name type="scientific">SAR92 clade bacterium</name>
    <dbReference type="NCBI Taxonomy" id="2315479"/>
    <lineage>
        <taxon>Bacteria</taxon>
        <taxon>Pseudomonadati</taxon>
        <taxon>Pseudomonadota</taxon>
        <taxon>Gammaproteobacteria</taxon>
        <taxon>Cellvibrionales</taxon>
        <taxon>Porticoccaceae</taxon>
        <taxon>SAR92 clade</taxon>
    </lineage>
</organism>
<feature type="binding site" evidence="7">
    <location>
        <position position="218"/>
    </location>
    <ligand>
        <name>UDP-N-acetyl-alpha-D-muramoyl-L-alanyl-D-glutamate</name>
        <dbReference type="ChEBI" id="CHEBI:83900"/>
    </ligand>
</feature>
<dbReference type="Gene3D" id="3.40.1390.10">
    <property type="entry name" value="MurE/MurF, N-terminal domain"/>
    <property type="match status" value="1"/>
</dbReference>
<comment type="catalytic activity">
    <reaction evidence="7">
        <text>UDP-N-acetyl-alpha-D-muramoyl-L-alanyl-D-glutamate + meso-2,6-diaminopimelate + ATP = UDP-N-acetyl-alpha-D-muramoyl-L-alanyl-gamma-D-glutamyl-meso-2,6-diaminopimelate + ADP + phosphate + H(+)</text>
        <dbReference type="Rhea" id="RHEA:23676"/>
        <dbReference type="ChEBI" id="CHEBI:15378"/>
        <dbReference type="ChEBI" id="CHEBI:30616"/>
        <dbReference type="ChEBI" id="CHEBI:43474"/>
        <dbReference type="ChEBI" id="CHEBI:57791"/>
        <dbReference type="ChEBI" id="CHEBI:83900"/>
        <dbReference type="ChEBI" id="CHEBI:83905"/>
        <dbReference type="ChEBI" id="CHEBI:456216"/>
        <dbReference type="EC" id="6.3.2.13"/>
    </reaction>
</comment>
<evidence type="ECO:0000313" key="13">
    <source>
        <dbReference type="Proteomes" id="UP000315889"/>
    </source>
</evidence>
<evidence type="ECO:0000256" key="1">
    <source>
        <dbReference type="ARBA" id="ARBA00005898"/>
    </source>
</evidence>
<comment type="caution">
    <text evidence="7">Lacks conserved residue(s) required for the propagation of feature annotation.</text>
</comment>
<sequence length="529" mass="56439">MLSDLIQGLNLSKKCPRIAIKGMTIDSRSVMPGYLFVALKGSQKDGIQYIPQAIDRGAVAVLAEWDGVNNEAVKPIHGGVKSAIPVIGIEYLAQSLSSIAGRFYGEPSKRLAIVAITGTNGKTTCAQLYADLFSQLQDNSQPDSEDFKCGFVGTLGHGIARIQSAEDSQISSSSENVQPSCLTTPDAISMQGILAELASDGCSAVAIEASSHALVQGRISSVEVDTAVFTNLSRDHLDYHGDLNHYADAKRRLFKATGLKNAVINIDDNVGKSIVADLDPNIRVITYSLENITADIYCRSMEFSPLGFTATIQTPWGSGEVASSLLGKFNLYNLLAVIGSFVIQTDDSEYDLFSKVLELIPNLSAVSGRMELVANGNGPAVIVDYAHTPDALDKALQALKVHCNGALWVVFGCGGDRDIGKRVEMGKIASVNADKVVVTSDNPRTESAEKIIKDILLGTTGDIHTDADRRSAISFAIGTACKEDVILIAGKGHEDYQILGAERLPFSDQAEARLALHKIDPAVRLGGDL</sequence>
<dbReference type="InterPro" id="IPR005761">
    <property type="entry name" value="UDP-N-AcMur-Glu-dNH2Pim_ligase"/>
</dbReference>
<evidence type="ECO:0000313" key="12">
    <source>
        <dbReference type="EMBL" id="RZO23115.1"/>
    </source>
</evidence>
<evidence type="ECO:0000256" key="7">
    <source>
        <dbReference type="HAMAP-Rule" id="MF_00208"/>
    </source>
</evidence>
<keyword evidence="5 7" id="KW-0131">Cell cycle</keyword>
<feature type="short sequence motif" description="Meso-diaminopimelate recognition motif" evidence="7">
    <location>
        <begin position="441"/>
        <end position="444"/>
    </location>
</feature>
<dbReference type="Pfam" id="PF08245">
    <property type="entry name" value="Mur_ligase_M"/>
    <property type="match status" value="1"/>
</dbReference>
<keyword evidence="7" id="KW-0067">ATP-binding</keyword>
<dbReference type="GO" id="GO:0051301">
    <property type="term" value="P:cell division"/>
    <property type="evidence" value="ECO:0007669"/>
    <property type="project" value="UniProtKB-KW"/>
</dbReference>
<accession>A0A520MPK2</accession>
<feature type="binding site" evidence="7">
    <location>
        <position position="216"/>
    </location>
    <ligand>
        <name>UDP-N-acetyl-alpha-D-muramoyl-L-alanyl-D-glutamate</name>
        <dbReference type="ChEBI" id="CHEBI:83900"/>
    </ligand>
</feature>
<dbReference type="NCBIfam" id="TIGR01085">
    <property type="entry name" value="murE"/>
    <property type="match status" value="1"/>
</dbReference>
<comment type="cofactor">
    <cofactor evidence="7">
        <name>Mg(2+)</name>
        <dbReference type="ChEBI" id="CHEBI:18420"/>
    </cofactor>
</comment>
<proteinExistence type="inferred from homology"/>
<evidence type="ECO:0000256" key="4">
    <source>
        <dbReference type="ARBA" id="ARBA00022984"/>
    </source>
</evidence>
<keyword evidence="7" id="KW-0547">Nucleotide-binding</keyword>
<comment type="similarity">
    <text evidence="1 7">Belongs to the MurCDEF family. MurE subfamily.</text>
</comment>
<dbReference type="PANTHER" id="PTHR23135">
    <property type="entry name" value="MUR LIGASE FAMILY MEMBER"/>
    <property type="match status" value="1"/>
</dbReference>